<dbReference type="PANTHER" id="PTHR46118">
    <property type="entry name" value="PROTEIN ABHD11"/>
    <property type="match status" value="1"/>
</dbReference>
<name>A0ABV8UBP0_9PROT</name>
<dbReference type="Pfam" id="PF00561">
    <property type="entry name" value="Abhydrolase_1"/>
    <property type="match status" value="1"/>
</dbReference>
<organism evidence="3 4">
    <name type="scientific">Kordiimonas lipolytica</name>
    <dbReference type="NCBI Taxonomy" id="1662421"/>
    <lineage>
        <taxon>Bacteria</taxon>
        <taxon>Pseudomonadati</taxon>
        <taxon>Pseudomonadota</taxon>
        <taxon>Alphaproteobacteria</taxon>
        <taxon>Kordiimonadales</taxon>
        <taxon>Kordiimonadaceae</taxon>
        <taxon>Kordiimonas</taxon>
    </lineage>
</organism>
<reference evidence="4" key="1">
    <citation type="journal article" date="2019" name="Int. J. Syst. Evol. Microbiol.">
        <title>The Global Catalogue of Microorganisms (GCM) 10K type strain sequencing project: providing services to taxonomists for standard genome sequencing and annotation.</title>
        <authorList>
            <consortium name="The Broad Institute Genomics Platform"/>
            <consortium name="The Broad Institute Genome Sequencing Center for Infectious Disease"/>
            <person name="Wu L."/>
            <person name="Ma J."/>
        </authorList>
    </citation>
    <scope>NUCLEOTIDE SEQUENCE [LARGE SCALE GENOMIC DNA]</scope>
    <source>
        <strain evidence="4">CGMCC 1.15304</strain>
    </source>
</reference>
<protein>
    <submittedName>
        <fullName evidence="3">Alpha/beta fold hydrolase</fullName>
    </submittedName>
</protein>
<dbReference type="SUPFAM" id="SSF53474">
    <property type="entry name" value="alpha/beta-Hydrolases"/>
    <property type="match status" value="1"/>
</dbReference>
<dbReference type="InterPro" id="IPR029058">
    <property type="entry name" value="AB_hydrolase_fold"/>
</dbReference>
<comment type="caution">
    <text evidence="3">The sequence shown here is derived from an EMBL/GenBank/DDBJ whole genome shotgun (WGS) entry which is preliminary data.</text>
</comment>
<evidence type="ECO:0000313" key="3">
    <source>
        <dbReference type="EMBL" id="MFC4347893.1"/>
    </source>
</evidence>
<dbReference type="PRINTS" id="PR00111">
    <property type="entry name" value="ABHYDROLASE"/>
</dbReference>
<evidence type="ECO:0000259" key="2">
    <source>
        <dbReference type="Pfam" id="PF00561"/>
    </source>
</evidence>
<feature type="domain" description="AB hydrolase-1" evidence="2">
    <location>
        <begin position="12"/>
        <end position="240"/>
    </location>
</feature>
<gene>
    <name evidence="3" type="ORF">ACFO5Q_08565</name>
</gene>
<dbReference type="PANTHER" id="PTHR46118:SF4">
    <property type="entry name" value="PROTEIN ABHD11"/>
    <property type="match status" value="1"/>
</dbReference>
<dbReference type="EMBL" id="JBHSCR010000005">
    <property type="protein sequence ID" value="MFC4347893.1"/>
    <property type="molecule type" value="Genomic_DNA"/>
</dbReference>
<keyword evidence="4" id="KW-1185">Reference proteome</keyword>
<evidence type="ECO:0000313" key="4">
    <source>
        <dbReference type="Proteomes" id="UP001595776"/>
    </source>
</evidence>
<proteinExistence type="predicted"/>
<dbReference type="GO" id="GO:0016787">
    <property type="term" value="F:hydrolase activity"/>
    <property type="evidence" value="ECO:0007669"/>
    <property type="project" value="UniProtKB-KW"/>
</dbReference>
<dbReference type="RefSeq" id="WP_068152125.1">
    <property type="nucleotide sequence ID" value="NZ_JBHSCR010000005.1"/>
</dbReference>
<dbReference type="InterPro" id="IPR000073">
    <property type="entry name" value="AB_hydrolase_1"/>
</dbReference>
<dbReference type="InterPro" id="IPR000639">
    <property type="entry name" value="Epox_hydrolase-like"/>
</dbReference>
<dbReference type="Gene3D" id="3.40.50.1820">
    <property type="entry name" value="alpha/beta hydrolase"/>
    <property type="match status" value="1"/>
</dbReference>
<sequence>MDLFYRTRGDGPPLVMLHGLFGSADNLGGLARAMENDFRMVMVDHRNHGRSPHAPTNSYGEMAEDIFDVMDREGIDKAHVFGHSMGGKVAMQMALLAPERIDRMVVGDISPVAYSRHHDAILKGMAKVAKAAPQDRAGAETILAPYVREADVLSFLLTNWRRASDGIWRWRLNFDAIRDDYDSIVAGVDGDPVDTPVLFLRGGESDYVTAEHRDTILRLFPKATVRTVEGTGHWLHAEKPELAARVITRFLQDEL</sequence>
<dbReference type="Proteomes" id="UP001595776">
    <property type="component" value="Unassembled WGS sequence"/>
</dbReference>
<evidence type="ECO:0000256" key="1">
    <source>
        <dbReference type="ARBA" id="ARBA00022801"/>
    </source>
</evidence>
<keyword evidence="1 3" id="KW-0378">Hydrolase</keyword>
<accession>A0ABV8UBP0</accession>
<dbReference type="PRINTS" id="PR00412">
    <property type="entry name" value="EPOXHYDRLASE"/>
</dbReference>